<dbReference type="GO" id="GO:0071526">
    <property type="term" value="P:semaphorin-plexin signaling pathway"/>
    <property type="evidence" value="ECO:0007669"/>
    <property type="project" value="TreeGrafter"/>
</dbReference>
<dbReference type="PROSITE" id="PS51004">
    <property type="entry name" value="SEMA"/>
    <property type="match status" value="1"/>
</dbReference>
<comment type="caution">
    <text evidence="1">Lacks conserved residue(s) required for the propagation of feature annotation.</text>
</comment>
<dbReference type="Proteomes" id="UP000828390">
    <property type="component" value="Unassembled WGS sequence"/>
</dbReference>
<evidence type="ECO:0000313" key="3">
    <source>
        <dbReference type="EMBL" id="KAH3779831.1"/>
    </source>
</evidence>
<dbReference type="InterPro" id="IPR001627">
    <property type="entry name" value="Semap_dom"/>
</dbReference>
<gene>
    <name evidence="3" type="ORF">DPMN_157639</name>
</gene>
<dbReference type="GO" id="GO:0030335">
    <property type="term" value="P:positive regulation of cell migration"/>
    <property type="evidence" value="ECO:0007669"/>
    <property type="project" value="TreeGrafter"/>
</dbReference>
<feature type="domain" description="Sema" evidence="2">
    <location>
        <begin position="244"/>
        <end position="482"/>
    </location>
</feature>
<dbReference type="GO" id="GO:0005886">
    <property type="term" value="C:plasma membrane"/>
    <property type="evidence" value="ECO:0007669"/>
    <property type="project" value="TreeGrafter"/>
</dbReference>
<dbReference type="Gene3D" id="2.130.10.10">
    <property type="entry name" value="YVTN repeat-like/Quinoprotein amine dehydrogenase"/>
    <property type="match status" value="1"/>
</dbReference>
<sequence length="482" mass="53199">MLIILSTINYTAAQPPVLTANSTNIRANEALKLTCTFTSGSLVQWKYQGRNDVFKIIQSVYAHPNGTCLFNPDPIASPFEQCECSSSTQTTCTLKKQTSNNTGDLLQCIVTVNGVEHDSIVLTLQVAEETTTAAHVAAQAPVLTANSTNIRVNEALELTCTFTSGTLIQWKYQGRNGTLIQSVATKPDGTCLFDPDPIASSFKQCECSLSTKTTCTLKEQTLSNTGDTWKCIVTANGEEHDSNPVILQVADLSGSHLVHFTCCNGSCHDKTNFVNYNRYLVVAPDVLYVGAMNYLYGLNKKDLTCTKYRAFPTDEATKKRCRLQGKTDVPDCQNHIRVITENNNRSQLFVCGTGAYFPTKYTLNTNFTDVVSSGRGNGICSFDPNDNATSLFTNTGNLGNGAAMYFGTYSDFLKNNPVFFRPTFVGTDGIEYNDKSTNQNDSKWLNRMCTMLWLKNASSRYELRGQCDLYITALLEENYSSY</sequence>
<reference evidence="3" key="1">
    <citation type="journal article" date="2019" name="bioRxiv">
        <title>The Genome of the Zebra Mussel, Dreissena polymorpha: A Resource for Invasive Species Research.</title>
        <authorList>
            <person name="McCartney M.A."/>
            <person name="Auch B."/>
            <person name="Kono T."/>
            <person name="Mallez S."/>
            <person name="Zhang Y."/>
            <person name="Obille A."/>
            <person name="Becker A."/>
            <person name="Abrahante J.E."/>
            <person name="Garbe J."/>
            <person name="Badalamenti J.P."/>
            <person name="Herman A."/>
            <person name="Mangelson H."/>
            <person name="Liachko I."/>
            <person name="Sullivan S."/>
            <person name="Sone E.D."/>
            <person name="Koren S."/>
            <person name="Silverstein K.A.T."/>
            <person name="Beckman K.B."/>
            <person name="Gohl D.M."/>
        </authorList>
    </citation>
    <scope>NUCLEOTIDE SEQUENCE</scope>
    <source>
        <strain evidence="3">Duluth1</strain>
        <tissue evidence="3">Whole animal</tissue>
    </source>
</reference>
<evidence type="ECO:0000256" key="1">
    <source>
        <dbReference type="PROSITE-ProRule" id="PRU00352"/>
    </source>
</evidence>
<dbReference type="GO" id="GO:0030215">
    <property type="term" value="F:semaphorin receptor binding"/>
    <property type="evidence" value="ECO:0007669"/>
    <property type="project" value="InterPro"/>
</dbReference>
<evidence type="ECO:0000259" key="2">
    <source>
        <dbReference type="PROSITE" id="PS51004"/>
    </source>
</evidence>
<dbReference type="EMBL" id="JAIWYP010000008">
    <property type="protein sequence ID" value="KAH3779831.1"/>
    <property type="molecule type" value="Genomic_DNA"/>
</dbReference>
<comment type="caution">
    <text evidence="3">The sequence shown here is derived from an EMBL/GenBank/DDBJ whole genome shotgun (WGS) entry which is preliminary data.</text>
</comment>
<proteinExistence type="predicted"/>
<name>A0A9D4EJU0_DREPO</name>
<dbReference type="PANTHER" id="PTHR11036">
    <property type="entry name" value="SEMAPHORIN"/>
    <property type="match status" value="1"/>
</dbReference>
<reference evidence="3" key="2">
    <citation type="submission" date="2020-11" db="EMBL/GenBank/DDBJ databases">
        <authorList>
            <person name="McCartney M.A."/>
            <person name="Auch B."/>
            <person name="Kono T."/>
            <person name="Mallez S."/>
            <person name="Becker A."/>
            <person name="Gohl D.M."/>
            <person name="Silverstein K.A.T."/>
            <person name="Koren S."/>
            <person name="Bechman K.B."/>
            <person name="Herman A."/>
            <person name="Abrahante J.E."/>
            <person name="Garbe J."/>
        </authorList>
    </citation>
    <scope>NUCLEOTIDE SEQUENCE</scope>
    <source>
        <strain evidence="3">Duluth1</strain>
        <tissue evidence="3">Whole animal</tissue>
    </source>
</reference>
<protein>
    <recommendedName>
        <fullName evidence="2">Sema domain-containing protein</fullName>
    </recommendedName>
</protein>
<dbReference type="InterPro" id="IPR027231">
    <property type="entry name" value="Semaphorin"/>
</dbReference>
<keyword evidence="4" id="KW-1185">Reference proteome</keyword>
<evidence type="ECO:0000313" key="4">
    <source>
        <dbReference type="Proteomes" id="UP000828390"/>
    </source>
</evidence>
<dbReference type="InterPro" id="IPR036352">
    <property type="entry name" value="Semap_dom_sf"/>
</dbReference>
<dbReference type="AlphaFoldDB" id="A0A9D4EJU0"/>
<accession>A0A9D4EJU0</accession>
<dbReference type="GO" id="GO:0007411">
    <property type="term" value="P:axon guidance"/>
    <property type="evidence" value="ECO:0007669"/>
    <property type="project" value="TreeGrafter"/>
</dbReference>
<dbReference type="PANTHER" id="PTHR11036:SF127">
    <property type="entry name" value="SEMAPHORIN-1A"/>
    <property type="match status" value="1"/>
</dbReference>
<dbReference type="InterPro" id="IPR015943">
    <property type="entry name" value="WD40/YVTN_repeat-like_dom_sf"/>
</dbReference>
<dbReference type="SUPFAM" id="SSF101912">
    <property type="entry name" value="Sema domain"/>
    <property type="match status" value="1"/>
</dbReference>
<dbReference type="GO" id="GO:0045499">
    <property type="term" value="F:chemorepellent activity"/>
    <property type="evidence" value="ECO:0007669"/>
    <property type="project" value="TreeGrafter"/>
</dbReference>
<organism evidence="3 4">
    <name type="scientific">Dreissena polymorpha</name>
    <name type="common">Zebra mussel</name>
    <name type="synonym">Mytilus polymorpha</name>
    <dbReference type="NCBI Taxonomy" id="45954"/>
    <lineage>
        <taxon>Eukaryota</taxon>
        <taxon>Metazoa</taxon>
        <taxon>Spiralia</taxon>
        <taxon>Lophotrochozoa</taxon>
        <taxon>Mollusca</taxon>
        <taxon>Bivalvia</taxon>
        <taxon>Autobranchia</taxon>
        <taxon>Heteroconchia</taxon>
        <taxon>Euheterodonta</taxon>
        <taxon>Imparidentia</taxon>
        <taxon>Neoheterodontei</taxon>
        <taxon>Myida</taxon>
        <taxon>Dreissenoidea</taxon>
        <taxon>Dreissenidae</taxon>
        <taxon>Dreissena</taxon>
    </lineage>
</organism>